<keyword evidence="1" id="KW-0732">Signal</keyword>
<dbReference type="HOGENOM" id="CLU_1453806_0_0_12"/>
<accession>M2C5P2</accession>
<comment type="caution">
    <text evidence="2">The sequence shown here is derived from an EMBL/GenBank/DDBJ whole genome shotgun (WGS) entry which is preliminary data.</text>
</comment>
<evidence type="ECO:0000313" key="2">
    <source>
        <dbReference type="EMBL" id="EMB29699.1"/>
    </source>
</evidence>
<organism evidence="2">
    <name type="scientific">Treponema denticola H1-T</name>
    <dbReference type="NCBI Taxonomy" id="999431"/>
    <lineage>
        <taxon>Bacteria</taxon>
        <taxon>Pseudomonadati</taxon>
        <taxon>Spirochaetota</taxon>
        <taxon>Spirochaetia</taxon>
        <taxon>Spirochaetales</taxon>
        <taxon>Treponemataceae</taxon>
        <taxon>Treponema</taxon>
    </lineage>
</organism>
<protein>
    <submittedName>
        <fullName evidence="2">Uncharacterized protein</fullName>
    </submittedName>
</protein>
<dbReference type="AlphaFoldDB" id="M2C5P2"/>
<feature type="chain" id="PRO_5004020740" evidence="1">
    <location>
        <begin position="21"/>
        <end position="186"/>
    </location>
</feature>
<proteinExistence type="predicted"/>
<gene>
    <name evidence="2" type="ORF">HMPREF9725_01726</name>
</gene>
<dbReference type="EMBL" id="AGDW01000019">
    <property type="protein sequence ID" value="EMB29699.1"/>
    <property type="molecule type" value="Genomic_DNA"/>
</dbReference>
<dbReference type="RefSeq" id="WP_002689095.1">
    <property type="nucleotide sequence ID" value="NZ_CM001794.1"/>
</dbReference>
<sequence>MKKKIIFLSFFLISTINLMAGAPKDGFRGLQWGASKEDIIKKEGNPIAVHENKLVYADVIGDMKVAVFYEIVDNKMVSGFYVFDIKNINEKIYIDYFESLKDVLIKKYGTPFSDDIYWYDDSFKDNTNMLSFAIEHGHVEYKTIWELDKTRIKLSLAGVDGTTFISIAYISKDYLDFLSEDLDENL</sequence>
<dbReference type="PATRIC" id="fig|999431.4.peg.1780"/>
<feature type="signal peptide" evidence="1">
    <location>
        <begin position="1"/>
        <end position="20"/>
    </location>
</feature>
<reference evidence="2" key="1">
    <citation type="submission" date="2012-01" db="EMBL/GenBank/DDBJ databases">
        <title>The Genome Sequence of Treponema denticola H1-T.</title>
        <authorList>
            <consortium name="The Broad Institute Genome Sequencing Platform"/>
            <person name="Earl A."/>
            <person name="Ward D."/>
            <person name="Feldgarden M."/>
            <person name="Gevers D."/>
            <person name="Blanton J.M."/>
            <person name="Fenno C.J."/>
            <person name="Baranova O.V."/>
            <person name="Mathney J."/>
            <person name="Dewhirst F.E."/>
            <person name="Izard J."/>
            <person name="Young S.K."/>
            <person name="Zeng Q."/>
            <person name="Gargeya S."/>
            <person name="Fitzgerald M."/>
            <person name="Haas B."/>
            <person name="Abouelleil A."/>
            <person name="Alvarado L."/>
            <person name="Arachchi H.M."/>
            <person name="Berlin A."/>
            <person name="Chapman S.B."/>
            <person name="Gearin G."/>
            <person name="Goldberg J."/>
            <person name="Griggs A."/>
            <person name="Gujja S."/>
            <person name="Hansen M."/>
            <person name="Heiman D."/>
            <person name="Howarth C."/>
            <person name="Larimer J."/>
            <person name="Lui A."/>
            <person name="MacDonald P.J.P."/>
            <person name="McCowen C."/>
            <person name="Montmayeur A."/>
            <person name="Murphy C."/>
            <person name="Neiman D."/>
            <person name="Pearson M."/>
            <person name="Priest M."/>
            <person name="Roberts A."/>
            <person name="Saif S."/>
            <person name="Shea T."/>
            <person name="Sisk P."/>
            <person name="Stolte C."/>
            <person name="Sykes S."/>
            <person name="Wortman J."/>
            <person name="Nusbaum C."/>
            <person name="Birren B."/>
        </authorList>
    </citation>
    <scope>NUCLEOTIDE SEQUENCE [LARGE SCALE GENOMIC DNA]</scope>
    <source>
        <strain evidence="2">H1-T</strain>
    </source>
</reference>
<dbReference type="Proteomes" id="UP000011708">
    <property type="component" value="Chromosome"/>
</dbReference>
<name>M2C5P2_TREDN</name>
<evidence type="ECO:0000256" key="1">
    <source>
        <dbReference type="SAM" id="SignalP"/>
    </source>
</evidence>